<keyword evidence="4" id="KW-1185">Reference proteome</keyword>
<accession>A0A1I3QYW6</accession>
<evidence type="ECO:0000256" key="1">
    <source>
        <dbReference type="SAM" id="SignalP"/>
    </source>
</evidence>
<feature type="chain" id="PRO_5039361778" evidence="1">
    <location>
        <begin position="28"/>
        <end position="461"/>
    </location>
</feature>
<feature type="domain" description="BIG2" evidence="2">
    <location>
        <begin position="47"/>
        <end position="127"/>
    </location>
</feature>
<dbReference type="Proteomes" id="UP000198915">
    <property type="component" value="Unassembled WGS sequence"/>
</dbReference>
<feature type="domain" description="BIG2" evidence="2">
    <location>
        <begin position="130"/>
        <end position="210"/>
    </location>
</feature>
<sequence>MKRDRKLVRGWQKAMLAAVLTCGVVLAGAGQVPVYAKTEKTDQTQKKISKLSASATSVKLKKDGTQQLALTVTYTDKTKEDVTQKADWTSSDSEVATVEAGLVTAVDSGKTKVKASYGGKNVTLSVEVDIISKLAVDQKKLTLREGATQQITATATYSDKSTAIVTEGAEWFSGDSEVVTVENGLVTAVGSGKTKVSVKYGGKTVTLPVEVDIISKLAVDQKKLVLRNDETKQIAATATYTDKKTANVTEEAKWTSADSEVVTVDKGLVTAIGPGKTKVSVTYGGKTVTLPVEVDIISKLALDKKVVYVHPGKTESLKLTASLSNGDKVDVTEKAEWTTSNPEVATVEGGVVTGVGAGKAKLTAKYGGKTVTISVESAVLSKLEADTKQVTLKEGETKELKASALYTDKTKADVTLEADWTSVNQKVATVEGGKITAVKAGRTNVIVTYNGKIVSVSVTVK</sequence>
<dbReference type="InterPro" id="IPR008964">
    <property type="entry name" value="Invasin/intimin_cell_adhesion"/>
</dbReference>
<dbReference type="Pfam" id="PF02368">
    <property type="entry name" value="Big_2"/>
    <property type="match status" value="4"/>
</dbReference>
<dbReference type="STRING" id="1884381.SAMN05518846_103199"/>
<feature type="domain" description="BIG2" evidence="2">
    <location>
        <begin position="379"/>
        <end position="459"/>
    </location>
</feature>
<dbReference type="Gene3D" id="2.60.40.1080">
    <property type="match status" value="5"/>
</dbReference>
<keyword evidence="1" id="KW-0732">Signal</keyword>
<dbReference type="AlphaFoldDB" id="A0A1I3QYW6"/>
<protein>
    <submittedName>
        <fullName evidence="3">Ig-like domain (Group 2)</fullName>
    </submittedName>
</protein>
<dbReference type="SMART" id="SM00635">
    <property type="entry name" value="BID_2"/>
    <property type="match status" value="5"/>
</dbReference>
<feature type="domain" description="BIG2" evidence="2">
    <location>
        <begin position="296"/>
        <end position="376"/>
    </location>
</feature>
<gene>
    <name evidence="3" type="ORF">SAMN05518846_103199</name>
</gene>
<name>A0A1I3QYW6_9BACL</name>
<dbReference type="SUPFAM" id="SSF49373">
    <property type="entry name" value="Invasin/intimin cell-adhesion fragments"/>
    <property type="match status" value="5"/>
</dbReference>
<evidence type="ECO:0000313" key="3">
    <source>
        <dbReference type="EMBL" id="SFJ38471.1"/>
    </source>
</evidence>
<dbReference type="InterPro" id="IPR003343">
    <property type="entry name" value="Big_2"/>
</dbReference>
<proteinExistence type="predicted"/>
<organism evidence="3 4">
    <name type="scientific">Brevibacillus centrosporus</name>
    <dbReference type="NCBI Taxonomy" id="54910"/>
    <lineage>
        <taxon>Bacteria</taxon>
        <taxon>Bacillati</taxon>
        <taxon>Bacillota</taxon>
        <taxon>Bacilli</taxon>
        <taxon>Bacillales</taxon>
        <taxon>Paenibacillaceae</taxon>
        <taxon>Brevibacillus</taxon>
    </lineage>
</organism>
<dbReference type="RefSeq" id="WP_092267151.1">
    <property type="nucleotide sequence ID" value="NZ_FORT01000003.1"/>
</dbReference>
<evidence type="ECO:0000259" key="2">
    <source>
        <dbReference type="SMART" id="SM00635"/>
    </source>
</evidence>
<feature type="domain" description="BIG2" evidence="2">
    <location>
        <begin position="213"/>
        <end position="293"/>
    </location>
</feature>
<dbReference type="EMBL" id="FORT01000003">
    <property type="protein sequence ID" value="SFJ38471.1"/>
    <property type="molecule type" value="Genomic_DNA"/>
</dbReference>
<feature type="signal peptide" evidence="1">
    <location>
        <begin position="1"/>
        <end position="27"/>
    </location>
</feature>
<reference evidence="4" key="1">
    <citation type="submission" date="2016-10" db="EMBL/GenBank/DDBJ databases">
        <authorList>
            <person name="Varghese N."/>
            <person name="Submissions S."/>
        </authorList>
    </citation>
    <scope>NUCLEOTIDE SEQUENCE [LARGE SCALE GENOMIC DNA]</scope>
    <source>
        <strain evidence="4">OK042</strain>
    </source>
</reference>
<evidence type="ECO:0000313" key="4">
    <source>
        <dbReference type="Proteomes" id="UP000198915"/>
    </source>
</evidence>